<evidence type="ECO:0000313" key="1">
    <source>
        <dbReference type="EMBL" id="QHU27953.1"/>
    </source>
</evidence>
<name>A0A6C0LBK8_9ZZZZ</name>
<accession>A0A6C0LBK8</accession>
<sequence>MLYTCYDYHSNRNACCLIFIKDKGVINVYENPEYNYAHLLFVMTEEKMKKEYEVLYKLYTISTMLTENANQLSKDTRGYGIHKRTIWKNLRICKDYDCENTYMSEYPKMSYKLSTDTNIRNNMQFIEDIIMISDELIDEELIVEFVNNESNCIEKELCDMEKELEIMKTIAQYMNRIIPENFPDDLKSTILADVYVF</sequence>
<dbReference type="AlphaFoldDB" id="A0A6C0LBK8"/>
<proteinExistence type="predicted"/>
<organism evidence="1">
    <name type="scientific">viral metagenome</name>
    <dbReference type="NCBI Taxonomy" id="1070528"/>
    <lineage>
        <taxon>unclassified sequences</taxon>
        <taxon>metagenomes</taxon>
        <taxon>organismal metagenomes</taxon>
    </lineage>
</organism>
<protein>
    <submittedName>
        <fullName evidence="1">Uncharacterized protein</fullName>
    </submittedName>
</protein>
<reference evidence="1" key="1">
    <citation type="journal article" date="2020" name="Nature">
        <title>Giant virus diversity and host interactions through global metagenomics.</title>
        <authorList>
            <person name="Schulz F."/>
            <person name="Roux S."/>
            <person name="Paez-Espino D."/>
            <person name="Jungbluth S."/>
            <person name="Walsh D.A."/>
            <person name="Denef V.J."/>
            <person name="McMahon K.D."/>
            <person name="Konstantinidis K.T."/>
            <person name="Eloe-Fadrosh E.A."/>
            <person name="Kyrpides N.C."/>
            <person name="Woyke T."/>
        </authorList>
    </citation>
    <scope>NUCLEOTIDE SEQUENCE</scope>
    <source>
        <strain evidence="1">GVMAG-M-3300027769-26</strain>
    </source>
</reference>
<dbReference type="EMBL" id="MN740466">
    <property type="protein sequence ID" value="QHU27953.1"/>
    <property type="molecule type" value="Genomic_DNA"/>
</dbReference>